<sequence length="484" mass="54303">MSFNGCVLIMDHNQERRLRLESILSFMQVEWRSGSRAEDKNWLQSQPQSMTVLVGETDVPLSELLDAFPHHAFISLVDTVCSQDNLLGTLASLTYDELTSLLLQARNWQPVLISSDQDCRLHDLLIGESEAMTEVKNLIRQVANKPANVLLLGESGTGKEVIARAIHLLSLQSSGPFVPINCGAIPAELLESELFGHEKGAFTGAVTARKGRFELAEGGTLFLDEIGDMPLPMQVKLLRVLQERTFERVGGTRSITAKVRVIAATHRDLEQMIYEQRFREDLYYRLNVFPIEAPALSQRQEDIPLLLNELISRHRITHNAEISFSPAAIDSLKQWHWPGNVRELSNLVERMFILCPNQMVELADLPAKYRAASEGSLMIRSFDELDERDALSAMFQSEPEGVAENEADFFNFQGLDDDEEEASFMAPTLSADGVNLKDMLANIEMDMISQSLEVNDGVVARAAEHLGMRRTTLVEKMKKYGITK</sequence>
<keyword evidence="5" id="KW-0804">Transcription</keyword>
<dbReference type="Gene3D" id="1.10.8.60">
    <property type="match status" value="1"/>
</dbReference>
<keyword evidence="1" id="KW-0547">Nucleotide-binding</keyword>
<dbReference type="PANTHER" id="PTHR32071:SF117">
    <property type="entry name" value="PTS-DEPENDENT DIHYDROXYACETONE KINASE OPERON REGULATORY PROTEIN-RELATED"/>
    <property type="match status" value="1"/>
</dbReference>
<organism evidence="7 8">
    <name type="scientific">Oceanisphaera avium</name>
    <dbReference type="NCBI Taxonomy" id="1903694"/>
    <lineage>
        <taxon>Bacteria</taxon>
        <taxon>Pseudomonadati</taxon>
        <taxon>Pseudomonadota</taxon>
        <taxon>Gammaproteobacteria</taxon>
        <taxon>Aeromonadales</taxon>
        <taxon>Aeromonadaceae</taxon>
        <taxon>Oceanisphaera</taxon>
    </lineage>
</organism>
<dbReference type="InterPro" id="IPR009057">
    <property type="entry name" value="Homeodomain-like_sf"/>
</dbReference>
<dbReference type="AlphaFoldDB" id="A0A1Y0CXV3"/>
<dbReference type="KEGG" id="ocm:CBP12_05870"/>
<dbReference type="GO" id="GO:0005524">
    <property type="term" value="F:ATP binding"/>
    <property type="evidence" value="ECO:0007669"/>
    <property type="project" value="UniProtKB-KW"/>
</dbReference>
<evidence type="ECO:0000313" key="8">
    <source>
        <dbReference type="Proteomes" id="UP000243793"/>
    </source>
</evidence>
<dbReference type="SUPFAM" id="SSF52540">
    <property type="entry name" value="P-loop containing nucleoside triphosphate hydrolases"/>
    <property type="match status" value="1"/>
</dbReference>
<dbReference type="Pfam" id="PF06490">
    <property type="entry name" value="FleQ"/>
    <property type="match status" value="1"/>
</dbReference>
<proteinExistence type="predicted"/>
<dbReference type="SMART" id="SM00382">
    <property type="entry name" value="AAA"/>
    <property type="match status" value="1"/>
</dbReference>
<evidence type="ECO:0000256" key="2">
    <source>
        <dbReference type="ARBA" id="ARBA00022840"/>
    </source>
</evidence>
<dbReference type="PROSITE" id="PS50045">
    <property type="entry name" value="SIGMA54_INTERACT_4"/>
    <property type="match status" value="1"/>
</dbReference>
<dbReference type="InterPro" id="IPR058031">
    <property type="entry name" value="AAA_lid_NorR"/>
</dbReference>
<keyword evidence="2" id="KW-0067">ATP-binding</keyword>
<dbReference type="InterPro" id="IPR025662">
    <property type="entry name" value="Sigma_54_int_dom_ATP-bd_1"/>
</dbReference>
<dbReference type="InterPro" id="IPR025943">
    <property type="entry name" value="Sigma_54_int_dom_ATP-bd_2"/>
</dbReference>
<name>A0A1Y0CXV3_9GAMM</name>
<dbReference type="Proteomes" id="UP000243793">
    <property type="component" value="Chromosome"/>
</dbReference>
<dbReference type="CDD" id="cd00009">
    <property type="entry name" value="AAA"/>
    <property type="match status" value="1"/>
</dbReference>
<gene>
    <name evidence="7" type="ORF">CBP12_05870</name>
</gene>
<keyword evidence="8" id="KW-1185">Reference proteome</keyword>
<dbReference type="PROSITE" id="PS00676">
    <property type="entry name" value="SIGMA54_INTERACT_2"/>
    <property type="match status" value="1"/>
</dbReference>
<reference evidence="8" key="1">
    <citation type="submission" date="2017-05" db="EMBL/GenBank/DDBJ databases">
        <authorList>
            <person name="Sung H."/>
        </authorList>
    </citation>
    <scope>NUCLEOTIDE SEQUENCE [LARGE SCALE GENOMIC DNA]</scope>
    <source>
        <strain evidence="8">AMac2203</strain>
    </source>
</reference>
<evidence type="ECO:0000256" key="3">
    <source>
        <dbReference type="ARBA" id="ARBA00023015"/>
    </source>
</evidence>
<dbReference type="RefSeq" id="WP_086963611.1">
    <property type="nucleotide sequence ID" value="NZ_CP021376.1"/>
</dbReference>
<dbReference type="SUPFAM" id="SSF46689">
    <property type="entry name" value="Homeodomain-like"/>
    <property type="match status" value="1"/>
</dbReference>
<dbReference type="EMBL" id="CP021376">
    <property type="protein sequence ID" value="ART79737.1"/>
    <property type="molecule type" value="Genomic_DNA"/>
</dbReference>
<dbReference type="Pfam" id="PF25601">
    <property type="entry name" value="AAA_lid_14"/>
    <property type="match status" value="1"/>
</dbReference>
<dbReference type="InterPro" id="IPR002078">
    <property type="entry name" value="Sigma_54_int"/>
</dbReference>
<keyword evidence="4" id="KW-0238">DNA-binding</keyword>
<evidence type="ECO:0000313" key="7">
    <source>
        <dbReference type="EMBL" id="ART79737.1"/>
    </source>
</evidence>
<evidence type="ECO:0000256" key="1">
    <source>
        <dbReference type="ARBA" id="ARBA00022741"/>
    </source>
</evidence>
<dbReference type="OrthoDB" id="9804019at2"/>
<dbReference type="GO" id="GO:0043565">
    <property type="term" value="F:sequence-specific DNA binding"/>
    <property type="evidence" value="ECO:0007669"/>
    <property type="project" value="InterPro"/>
</dbReference>
<feature type="domain" description="Sigma-54 factor interaction" evidence="6">
    <location>
        <begin position="125"/>
        <end position="353"/>
    </location>
</feature>
<evidence type="ECO:0000256" key="5">
    <source>
        <dbReference type="ARBA" id="ARBA00023163"/>
    </source>
</evidence>
<dbReference type="Pfam" id="PF00158">
    <property type="entry name" value="Sigma54_activat"/>
    <property type="match status" value="1"/>
</dbReference>
<dbReference type="Pfam" id="PF02954">
    <property type="entry name" value="HTH_8"/>
    <property type="match status" value="1"/>
</dbReference>
<dbReference type="PROSITE" id="PS00688">
    <property type="entry name" value="SIGMA54_INTERACT_3"/>
    <property type="match status" value="1"/>
</dbReference>
<evidence type="ECO:0000259" key="6">
    <source>
        <dbReference type="PROSITE" id="PS50045"/>
    </source>
</evidence>
<accession>A0A1Y0CXV3</accession>
<dbReference type="InterPro" id="IPR002197">
    <property type="entry name" value="HTH_Fis"/>
</dbReference>
<dbReference type="Gene3D" id="1.10.10.60">
    <property type="entry name" value="Homeodomain-like"/>
    <property type="match status" value="1"/>
</dbReference>
<dbReference type="Gene3D" id="3.40.50.300">
    <property type="entry name" value="P-loop containing nucleotide triphosphate hydrolases"/>
    <property type="match status" value="1"/>
</dbReference>
<keyword evidence="3" id="KW-0805">Transcription regulation</keyword>
<dbReference type="InterPro" id="IPR025944">
    <property type="entry name" value="Sigma_54_int_dom_CS"/>
</dbReference>
<dbReference type="InterPro" id="IPR003593">
    <property type="entry name" value="AAA+_ATPase"/>
</dbReference>
<dbReference type="FunFam" id="3.40.50.300:FF:000006">
    <property type="entry name" value="DNA-binding transcriptional regulator NtrC"/>
    <property type="match status" value="1"/>
</dbReference>
<dbReference type="PROSITE" id="PS00675">
    <property type="entry name" value="SIGMA54_INTERACT_1"/>
    <property type="match status" value="1"/>
</dbReference>
<evidence type="ECO:0000256" key="4">
    <source>
        <dbReference type="ARBA" id="ARBA00023125"/>
    </source>
</evidence>
<dbReference type="InterPro" id="IPR027417">
    <property type="entry name" value="P-loop_NTPase"/>
</dbReference>
<protein>
    <submittedName>
        <fullName evidence="7">Sigma-54-dependent Fis family transcriptional regulator</fullName>
    </submittedName>
</protein>
<dbReference type="PANTHER" id="PTHR32071">
    <property type="entry name" value="TRANSCRIPTIONAL REGULATORY PROTEIN"/>
    <property type="match status" value="1"/>
</dbReference>
<dbReference type="InterPro" id="IPR010518">
    <property type="entry name" value="FleQ"/>
</dbReference>
<dbReference type="GO" id="GO:0006355">
    <property type="term" value="P:regulation of DNA-templated transcription"/>
    <property type="evidence" value="ECO:0007669"/>
    <property type="project" value="InterPro"/>
</dbReference>
<dbReference type="PRINTS" id="PR01590">
    <property type="entry name" value="HTHFIS"/>
</dbReference>